<gene>
    <name evidence="1" type="ORF">PanWU01x14_189560</name>
</gene>
<keyword evidence="2" id="KW-1185">Reference proteome</keyword>
<organism evidence="1 2">
    <name type="scientific">Parasponia andersonii</name>
    <name type="common">Sponia andersonii</name>
    <dbReference type="NCBI Taxonomy" id="3476"/>
    <lineage>
        <taxon>Eukaryota</taxon>
        <taxon>Viridiplantae</taxon>
        <taxon>Streptophyta</taxon>
        <taxon>Embryophyta</taxon>
        <taxon>Tracheophyta</taxon>
        <taxon>Spermatophyta</taxon>
        <taxon>Magnoliopsida</taxon>
        <taxon>eudicotyledons</taxon>
        <taxon>Gunneridae</taxon>
        <taxon>Pentapetalae</taxon>
        <taxon>rosids</taxon>
        <taxon>fabids</taxon>
        <taxon>Rosales</taxon>
        <taxon>Cannabaceae</taxon>
        <taxon>Parasponia</taxon>
    </lineage>
</organism>
<evidence type="ECO:0000313" key="2">
    <source>
        <dbReference type="Proteomes" id="UP000237105"/>
    </source>
</evidence>
<evidence type="ECO:0000313" key="1">
    <source>
        <dbReference type="EMBL" id="PON55267.1"/>
    </source>
</evidence>
<sequence>MILLFSLQVDSNSRDILEQQSLSQQFANLRCSSHITSRFHASSQCLFLRTC</sequence>
<protein>
    <submittedName>
        <fullName evidence="1">Uncharacterized protein</fullName>
    </submittedName>
</protein>
<reference evidence="2" key="1">
    <citation type="submission" date="2016-06" db="EMBL/GenBank/DDBJ databases">
        <title>Parallel loss of symbiosis genes in relatives of nitrogen-fixing non-legume Parasponia.</title>
        <authorList>
            <person name="Van Velzen R."/>
            <person name="Holmer R."/>
            <person name="Bu F."/>
            <person name="Rutten L."/>
            <person name="Van Zeijl A."/>
            <person name="Liu W."/>
            <person name="Santuari L."/>
            <person name="Cao Q."/>
            <person name="Sharma T."/>
            <person name="Shen D."/>
            <person name="Roswanjaya Y."/>
            <person name="Wardhani T."/>
            <person name="Kalhor M.S."/>
            <person name="Jansen J."/>
            <person name="Van den Hoogen J."/>
            <person name="Gungor B."/>
            <person name="Hartog M."/>
            <person name="Hontelez J."/>
            <person name="Verver J."/>
            <person name="Yang W.-C."/>
            <person name="Schijlen E."/>
            <person name="Repin R."/>
            <person name="Schilthuizen M."/>
            <person name="Schranz E."/>
            <person name="Heidstra R."/>
            <person name="Miyata K."/>
            <person name="Fedorova E."/>
            <person name="Kohlen W."/>
            <person name="Bisseling T."/>
            <person name="Smit S."/>
            <person name="Geurts R."/>
        </authorList>
    </citation>
    <scope>NUCLEOTIDE SEQUENCE [LARGE SCALE GENOMIC DNA]</scope>
    <source>
        <strain evidence="2">cv. WU1-14</strain>
    </source>
</reference>
<dbReference type="Proteomes" id="UP000237105">
    <property type="component" value="Unassembled WGS sequence"/>
</dbReference>
<accession>A0A2P5C2I5</accession>
<name>A0A2P5C2I5_PARAD</name>
<proteinExistence type="predicted"/>
<dbReference type="AlphaFoldDB" id="A0A2P5C2I5"/>
<dbReference type="EMBL" id="JXTB01000185">
    <property type="protein sequence ID" value="PON55267.1"/>
    <property type="molecule type" value="Genomic_DNA"/>
</dbReference>
<comment type="caution">
    <text evidence="1">The sequence shown here is derived from an EMBL/GenBank/DDBJ whole genome shotgun (WGS) entry which is preliminary data.</text>
</comment>